<accession>A0A1F8GAC2</accession>
<dbReference type="GO" id="GO:0003677">
    <property type="term" value="F:DNA binding"/>
    <property type="evidence" value="ECO:0007669"/>
    <property type="project" value="UniProtKB-KW"/>
</dbReference>
<evidence type="ECO:0000313" key="4">
    <source>
        <dbReference type="EMBL" id="OGN22324.1"/>
    </source>
</evidence>
<comment type="similarity">
    <text evidence="3">Belongs to the bacterial histone-like protein family.</text>
</comment>
<dbReference type="InterPro" id="IPR000119">
    <property type="entry name" value="Hist_DNA-bd"/>
</dbReference>
<comment type="caution">
    <text evidence="4">The sequence shown here is derived from an EMBL/GenBank/DDBJ whole genome shotgun (WGS) entry which is preliminary data.</text>
</comment>
<evidence type="ECO:0000256" key="2">
    <source>
        <dbReference type="ARBA" id="ARBA00023125"/>
    </source>
</evidence>
<dbReference type="SUPFAM" id="SSF47729">
    <property type="entry name" value="IHF-like DNA-binding proteins"/>
    <property type="match status" value="1"/>
</dbReference>
<evidence type="ECO:0000256" key="3">
    <source>
        <dbReference type="RuleBase" id="RU003939"/>
    </source>
</evidence>
<dbReference type="Gene3D" id="4.10.520.10">
    <property type="entry name" value="IHF-like DNA-binding proteins"/>
    <property type="match status" value="1"/>
</dbReference>
<dbReference type="PANTHER" id="PTHR33175">
    <property type="entry name" value="DNA-BINDING PROTEIN HU"/>
    <property type="match status" value="1"/>
</dbReference>
<dbReference type="EMBL" id="MGKI01000012">
    <property type="protein sequence ID" value="OGN22324.1"/>
    <property type="molecule type" value="Genomic_DNA"/>
</dbReference>
<dbReference type="PANTHER" id="PTHR33175:SF3">
    <property type="entry name" value="DNA-BINDING PROTEIN HU-BETA"/>
    <property type="match status" value="1"/>
</dbReference>
<reference evidence="4 5" key="1">
    <citation type="journal article" date="2016" name="Nat. Commun.">
        <title>Thousands of microbial genomes shed light on interconnected biogeochemical processes in an aquifer system.</title>
        <authorList>
            <person name="Anantharaman K."/>
            <person name="Brown C.T."/>
            <person name="Hug L.A."/>
            <person name="Sharon I."/>
            <person name="Castelle C.J."/>
            <person name="Probst A.J."/>
            <person name="Thomas B.C."/>
            <person name="Singh A."/>
            <person name="Wilkins M.J."/>
            <person name="Karaoz U."/>
            <person name="Brodie E.L."/>
            <person name="Williams K.H."/>
            <person name="Hubbard S.S."/>
            <person name="Banfield J.F."/>
        </authorList>
    </citation>
    <scope>NUCLEOTIDE SEQUENCE [LARGE SCALE GENOMIC DNA]</scope>
</reference>
<evidence type="ECO:0000256" key="1">
    <source>
        <dbReference type="ARBA" id="ARBA00023067"/>
    </source>
</evidence>
<dbReference type="PROSITE" id="PS00045">
    <property type="entry name" value="HISTONE_LIKE"/>
    <property type="match status" value="1"/>
</dbReference>
<gene>
    <name evidence="4" type="ORF">A2918_00175</name>
</gene>
<dbReference type="SMART" id="SM00411">
    <property type="entry name" value="BHL"/>
    <property type="match status" value="1"/>
</dbReference>
<proteinExistence type="inferred from homology"/>
<dbReference type="InterPro" id="IPR020816">
    <property type="entry name" value="Histone-like_DNA-bd_CS"/>
</dbReference>
<dbReference type="GO" id="GO:0030261">
    <property type="term" value="P:chromosome condensation"/>
    <property type="evidence" value="ECO:0007669"/>
    <property type="project" value="UniProtKB-KW"/>
</dbReference>
<dbReference type="AlphaFoldDB" id="A0A1F8GAC2"/>
<evidence type="ECO:0008006" key="6">
    <source>
        <dbReference type="Google" id="ProtNLM"/>
    </source>
</evidence>
<dbReference type="Proteomes" id="UP000178227">
    <property type="component" value="Unassembled WGS sequence"/>
</dbReference>
<protein>
    <recommendedName>
        <fullName evidence="6">DNA-binding protein HU</fullName>
    </recommendedName>
</protein>
<keyword evidence="1" id="KW-0226">DNA condensation</keyword>
<dbReference type="GO" id="GO:0030527">
    <property type="term" value="F:structural constituent of chromatin"/>
    <property type="evidence" value="ECO:0007669"/>
    <property type="project" value="InterPro"/>
</dbReference>
<dbReference type="CDD" id="cd13831">
    <property type="entry name" value="HU"/>
    <property type="match status" value="1"/>
</dbReference>
<dbReference type="PRINTS" id="PR01727">
    <property type="entry name" value="DNABINDINGHU"/>
</dbReference>
<name>A0A1F8GAC2_9BACT</name>
<dbReference type="Pfam" id="PF00216">
    <property type="entry name" value="Bac_DNA_binding"/>
    <property type="match status" value="1"/>
</dbReference>
<dbReference type="STRING" id="1802694.A2918_00175"/>
<keyword evidence="2" id="KW-0238">DNA-binding</keyword>
<organism evidence="4 5">
    <name type="scientific">Candidatus Yanofskybacteria bacterium RIFCSPLOWO2_01_FULL_42_49</name>
    <dbReference type="NCBI Taxonomy" id="1802694"/>
    <lineage>
        <taxon>Bacteria</taxon>
        <taxon>Candidatus Yanofskyibacteriota</taxon>
    </lineage>
</organism>
<evidence type="ECO:0000313" key="5">
    <source>
        <dbReference type="Proteomes" id="UP000178227"/>
    </source>
</evidence>
<sequence length="93" mass="10269">MNAIKKGQLGQMLGEKMGVTKKQGVEWVDAFVEIVTNTLRKGDKVNITGFGIFKVSDRKAREGRNPRTGETIHIAASKKPRFTAGKLLKEAIK</sequence>
<dbReference type="InterPro" id="IPR010992">
    <property type="entry name" value="IHF-like_DNA-bd_dom_sf"/>
</dbReference>